<feature type="non-terminal residue" evidence="1">
    <location>
        <position position="75"/>
    </location>
</feature>
<name>A0A9N9NY96_9GLOM</name>
<proteinExistence type="predicted"/>
<protein>
    <submittedName>
        <fullName evidence="1">547_t:CDS:1</fullName>
    </submittedName>
</protein>
<organism evidence="1 2">
    <name type="scientific">Funneliformis caledonium</name>
    <dbReference type="NCBI Taxonomy" id="1117310"/>
    <lineage>
        <taxon>Eukaryota</taxon>
        <taxon>Fungi</taxon>
        <taxon>Fungi incertae sedis</taxon>
        <taxon>Mucoromycota</taxon>
        <taxon>Glomeromycotina</taxon>
        <taxon>Glomeromycetes</taxon>
        <taxon>Glomerales</taxon>
        <taxon>Glomeraceae</taxon>
        <taxon>Funneliformis</taxon>
    </lineage>
</organism>
<keyword evidence="2" id="KW-1185">Reference proteome</keyword>
<comment type="caution">
    <text evidence="1">The sequence shown here is derived from an EMBL/GenBank/DDBJ whole genome shotgun (WGS) entry which is preliminary data.</text>
</comment>
<accession>A0A9N9NY96</accession>
<evidence type="ECO:0000313" key="1">
    <source>
        <dbReference type="EMBL" id="CAG8771942.1"/>
    </source>
</evidence>
<evidence type="ECO:0000313" key="2">
    <source>
        <dbReference type="Proteomes" id="UP000789570"/>
    </source>
</evidence>
<dbReference type="OrthoDB" id="2437103at2759"/>
<dbReference type="EMBL" id="CAJVPQ010027861">
    <property type="protein sequence ID" value="CAG8771942.1"/>
    <property type="molecule type" value="Genomic_DNA"/>
</dbReference>
<reference evidence="1" key="1">
    <citation type="submission" date="2021-06" db="EMBL/GenBank/DDBJ databases">
        <authorList>
            <person name="Kallberg Y."/>
            <person name="Tangrot J."/>
            <person name="Rosling A."/>
        </authorList>
    </citation>
    <scope>NUCLEOTIDE SEQUENCE</scope>
    <source>
        <strain evidence="1">UK204</strain>
    </source>
</reference>
<feature type="non-terminal residue" evidence="1">
    <location>
        <position position="1"/>
    </location>
</feature>
<dbReference type="Proteomes" id="UP000789570">
    <property type="component" value="Unassembled WGS sequence"/>
</dbReference>
<dbReference type="AlphaFoldDB" id="A0A9N9NY96"/>
<sequence length="75" mass="8785">KDNIENNNNLATILPLRKDIIIPKTVPIMKKSIEKRTRYGKLWGMAREATLLVLDSDDHEMKHLLQDYINRKKGQ</sequence>
<gene>
    <name evidence="1" type="ORF">FCALED_LOCUS17589</name>
</gene>